<dbReference type="SMART" id="SM00220">
    <property type="entry name" value="S_TKc"/>
    <property type="match status" value="1"/>
</dbReference>
<comment type="catalytic activity">
    <reaction evidence="8">
        <text>L-threonyl-[protein] + ATP = O-phospho-L-threonyl-[protein] + ADP + H(+)</text>
        <dbReference type="Rhea" id="RHEA:46608"/>
        <dbReference type="Rhea" id="RHEA-COMP:11060"/>
        <dbReference type="Rhea" id="RHEA-COMP:11605"/>
        <dbReference type="ChEBI" id="CHEBI:15378"/>
        <dbReference type="ChEBI" id="CHEBI:30013"/>
        <dbReference type="ChEBI" id="CHEBI:30616"/>
        <dbReference type="ChEBI" id="CHEBI:61977"/>
        <dbReference type="ChEBI" id="CHEBI:456216"/>
        <dbReference type="EC" id="2.7.11.1"/>
    </reaction>
</comment>
<organism evidence="11 12">
    <name type="scientific">Fusarium kuroshium</name>
    <dbReference type="NCBI Taxonomy" id="2010991"/>
    <lineage>
        <taxon>Eukaryota</taxon>
        <taxon>Fungi</taxon>
        <taxon>Dikarya</taxon>
        <taxon>Ascomycota</taxon>
        <taxon>Pezizomycotina</taxon>
        <taxon>Sordariomycetes</taxon>
        <taxon>Hypocreomycetidae</taxon>
        <taxon>Hypocreales</taxon>
        <taxon>Nectriaceae</taxon>
        <taxon>Fusarium</taxon>
        <taxon>Fusarium solani species complex</taxon>
    </lineage>
</organism>
<dbReference type="GO" id="GO:0005524">
    <property type="term" value="F:ATP binding"/>
    <property type="evidence" value="ECO:0007669"/>
    <property type="project" value="InterPro"/>
</dbReference>
<reference evidence="11 12" key="1">
    <citation type="submission" date="2017-06" db="EMBL/GenBank/DDBJ databases">
        <title>Comparative genomic analysis of Ambrosia Fusariam Clade fungi.</title>
        <authorList>
            <person name="Stajich J.E."/>
            <person name="Carrillo J."/>
            <person name="Kijimoto T."/>
            <person name="Eskalen A."/>
            <person name="O'Donnell K."/>
            <person name="Kasson M."/>
        </authorList>
    </citation>
    <scope>NUCLEOTIDE SEQUENCE [LARGE SCALE GENOMIC DNA]</scope>
    <source>
        <strain evidence="11">UCR3666</strain>
    </source>
</reference>
<dbReference type="PANTHER" id="PTHR44329">
    <property type="entry name" value="SERINE/THREONINE-PROTEIN KINASE TNNI3K-RELATED"/>
    <property type="match status" value="1"/>
</dbReference>
<dbReference type="InterPro" id="IPR008266">
    <property type="entry name" value="Tyr_kinase_AS"/>
</dbReference>
<dbReference type="EMBL" id="NKUJ01000102">
    <property type="protein sequence ID" value="RMJ13689.1"/>
    <property type="molecule type" value="Genomic_DNA"/>
</dbReference>
<comment type="function">
    <text evidence="1">Component of the EKC/KEOPS complex that is required for the formation of a threonylcarbamoyl group on adenosine at position 37 (t(6)A37) in tRNAs that read codons beginning with adenine. The complex is probably involved in the transfer of the threonylcarbamoyl moiety of threonylcarbamoyl-AMP (TC-AMP) to the N6 group of A37. BUD32 has ATPase activity in the context of the EKC/KEOPS complex and likely plays a supporting role to the catalytic subunit KAE1. The EKC/KEOPS complex also promotes both telomere uncapping and telomere elongation. The complex is required for efficient recruitment of transcriptional coactivators.</text>
</comment>
<evidence type="ECO:0000313" key="12">
    <source>
        <dbReference type="Proteomes" id="UP000277212"/>
    </source>
</evidence>
<dbReference type="PROSITE" id="PS50011">
    <property type="entry name" value="PROTEIN_KINASE_DOM"/>
    <property type="match status" value="1"/>
</dbReference>
<dbReference type="Pfam" id="PF00069">
    <property type="entry name" value="Pkinase"/>
    <property type="match status" value="1"/>
</dbReference>
<evidence type="ECO:0000259" key="10">
    <source>
        <dbReference type="PROSITE" id="PS50011"/>
    </source>
</evidence>
<protein>
    <recommendedName>
        <fullName evidence="5">EKC/KEOPS complex subunit BUD32</fullName>
        <ecNumber evidence="3">2.7.11.1</ecNumber>
    </recommendedName>
    <alternativeName>
        <fullName evidence="6 7">Atypical Serine/threonine protein kinase BUD32</fullName>
    </alternativeName>
    <alternativeName>
        <fullName evidence="4">EKC/KEOPS complex subunit bud32</fullName>
    </alternativeName>
</protein>
<dbReference type="Gene3D" id="1.10.510.10">
    <property type="entry name" value="Transferase(Phosphotransferase) domain 1"/>
    <property type="match status" value="1"/>
</dbReference>
<dbReference type="InterPro" id="IPR000719">
    <property type="entry name" value="Prot_kinase_dom"/>
</dbReference>
<dbReference type="GO" id="GO:0004674">
    <property type="term" value="F:protein serine/threonine kinase activity"/>
    <property type="evidence" value="ECO:0007669"/>
    <property type="project" value="UniProtKB-EC"/>
</dbReference>
<gene>
    <name evidence="11" type="ORF">CDV36_006607</name>
</gene>
<evidence type="ECO:0000256" key="3">
    <source>
        <dbReference type="ARBA" id="ARBA00012513"/>
    </source>
</evidence>
<dbReference type="PROSITE" id="PS00109">
    <property type="entry name" value="PROTEIN_KINASE_TYR"/>
    <property type="match status" value="1"/>
</dbReference>
<evidence type="ECO:0000256" key="4">
    <source>
        <dbReference type="ARBA" id="ARBA00013948"/>
    </source>
</evidence>
<evidence type="ECO:0000313" key="11">
    <source>
        <dbReference type="EMBL" id="RMJ13689.1"/>
    </source>
</evidence>
<evidence type="ECO:0000256" key="7">
    <source>
        <dbReference type="ARBA" id="ARBA00033194"/>
    </source>
</evidence>
<accession>A0A3M2S838</accession>
<dbReference type="InterPro" id="IPR051681">
    <property type="entry name" value="Ser/Thr_Kinases-Pseudokinases"/>
</dbReference>
<dbReference type="OrthoDB" id="4062651at2759"/>
<dbReference type="InterPro" id="IPR011009">
    <property type="entry name" value="Kinase-like_dom_sf"/>
</dbReference>
<evidence type="ECO:0000256" key="9">
    <source>
        <dbReference type="ARBA" id="ARBA00048679"/>
    </source>
</evidence>
<feature type="domain" description="Protein kinase" evidence="10">
    <location>
        <begin position="30"/>
        <end position="347"/>
    </location>
</feature>
<dbReference type="AlphaFoldDB" id="A0A3M2S838"/>
<evidence type="ECO:0000256" key="6">
    <source>
        <dbReference type="ARBA" id="ARBA00030980"/>
    </source>
</evidence>
<evidence type="ECO:0000256" key="1">
    <source>
        <dbReference type="ARBA" id="ARBA00003747"/>
    </source>
</evidence>
<proteinExistence type="predicted"/>
<dbReference type="Proteomes" id="UP000277212">
    <property type="component" value="Unassembled WGS sequence"/>
</dbReference>
<dbReference type="PANTHER" id="PTHR44329:SF289">
    <property type="entry name" value="SERINE_THREONINE-PROTEIN KINASE VIK"/>
    <property type="match status" value="1"/>
</dbReference>
<comment type="catalytic activity">
    <reaction evidence="9">
        <text>L-seryl-[protein] + ATP = O-phospho-L-seryl-[protein] + ADP + H(+)</text>
        <dbReference type="Rhea" id="RHEA:17989"/>
        <dbReference type="Rhea" id="RHEA-COMP:9863"/>
        <dbReference type="Rhea" id="RHEA-COMP:11604"/>
        <dbReference type="ChEBI" id="CHEBI:15378"/>
        <dbReference type="ChEBI" id="CHEBI:29999"/>
        <dbReference type="ChEBI" id="CHEBI:30616"/>
        <dbReference type="ChEBI" id="CHEBI:83421"/>
        <dbReference type="ChEBI" id="CHEBI:456216"/>
        <dbReference type="EC" id="2.7.11.1"/>
    </reaction>
</comment>
<sequence>MNSNMCKELVPRTRYMCFHVLDQPSFLTEWKDCGNCGRIEAGPEYLAQTTKKLPCEDCKSQGKWVWTGSKWQEARVEPDRNMKIPEANLHKYMIDTDTALKYPRDPTTANLVQENKIYDDFEKHEPSPYVIQSFLRLPNANFMPFLSGGSLQKRLESNQRLDDRHNFLSVLRLEPMAKIERWAAELSGAVAWLESLGLVHGDLRPENLLLDAGDHLKLVDFDCVDKIGNDSQGNPPPWARVLGSEAGAQRGSFGINGPRTEQFAIGSLLYTMTRGHEPYAELEPGPHIVHLLRDMKFPELGQGCLDAIIDRCWKGLYDSVESLAKETAGLNGAVTLPHAEALDQGYISEMRDRCQRLVDEGLLDTDE</sequence>
<evidence type="ECO:0000256" key="5">
    <source>
        <dbReference type="ARBA" id="ARBA00019973"/>
    </source>
</evidence>
<dbReference type="SUPFAM" id="SSF56112">
    <property type="entry name" value="Protein kinase-like (PK-like)"/>
    <property type="match status" value="1"/>
</dbReference>
<name>A0A3M2S838_9HYPO</name>
<dbReference type="EC" id="2.7.11.1" evidence="3"/>
<comment type="caution">
    <text evidence="11">The sequence shown here is derived from an EMBL/GenBank/DDBJ whole genome shotgun (WGS) entry which is preliminary data.</text>
</comment>
<evidence type="ECO:0000256" key="2">
    <source>
        <dbReference type="ARBA" id="ARBA00011534"/>
    </source>
</evidence>
<keyword evidence="12" id="KW-1185">Reference proteome</keyword>
<dbReference type="STRING" id="2010991.A0A3M2S838"/>
<evidence type="ECO:0000256" key="8">
    <source>
        <dbReference type="ARBA" id="ARBA00047899"/>
    </source>
</evidence>
<comment type="subunit">
    <text evidence="2">Component of the EKC/KEOPS complex composed of at least BUD32, CGI121, GON7, KAE1 and PCC1; the whole complex dimerizes.</text>
</comment>